<dbReference type="Proteomes" id="UP000319257">
    <property type="component" value="Unassembled WGS sequence"/>
</dbReference>
<sequence>MAETTRGVVEASEGVRLNEWTTNRLSAVPNYTYCRLPRGDYVRYLVLNSGVGDEPLTAQLHVARLGKLSRAEALSYVWGSQENLATMTCNGKKVQITRNLERALRTVRLPHKTRRLWVDAVCIDQGNLRERGHQVGLMGDVYSLAKRVLICMGPDEHDDGKHVASLLQDVDRVIQTVLGSDLPVEDHAFPWPEPGNMLVHDARWVSYDRLCKSEWFERGWVVQEAALARTAQVFWGSSQFDWDHVLQTASWELTRVRPMTGETRRNDFTWSHLIPFSTRNDILASLLGIPINQGMTWPMILSINQSLRLSDERDRIYAFISYGNKFALDYCFKLDPDYACSLTDTYLRFAKDYITTTADLTLLNFVNTAPSAPGSVLPSWVPRWNEQVSGLTLYNLNLTSRDNYAWRPEIEQDNSLVVRGVLVDEIEIISDCLRRPEQLEQDVLAAGLARFWNRITGLENIDFAYGNDSLHLAFLDCLLMGFPPSGPASGWTNSRSSFMEFLQELGADFGGRDIGSGSGLPDGNVLATMTVLQQVCRGRELALTKRGYFALVPEAARPGDLCCILFASSLPYILRRTGQKESTHQCVGPAYMPGKVSGYSSKCDNYVSFHGFGTEKSKDWVDWDVEEHDILIY</sequence>
<evidence type="ECO:0000313" key="2">
    <source>
        <dbReference type="EMBL" id="TPX08086.1"/>
    </source>
</evidence>
<gene>
    <name evidence="2" type="ORF">E0L32_010286</name>
</gene>
<dbReference type="AlphaFoldDB" id="A0A507AN81"/>
<keyword evidence="3" id="KW-1185">Reference proteome</keyword>
<dbReference type="Pfam" id="PF26639">
    <property type="entry name" value="Het-6_barrel"/>
    <property type="match status" value="1"/>
</dbReference>
<dbReference type="STRING" id="1093900.A0A507AN81"/>
<dbReference type="PANTHER" id="PTHR24148:SF64">
    <property type="entry name" value="HETEROKARYON INCOMPATIBILITY DOMAIN-CONTAINING PROTEIN"/>
    <property type="match status" value="1"/>
</dbReference>
<dbReference type="RefSeq" id="XP_030989797.1">
    <property type="nucleotide sequence ID" value="XM_031132888.1"/>
</dbReference>
<dbReference type="PANTHER" id="PTHR24148">
    <property type="entry name" value="ANKYRIN REPEAT DOMAIN-CONTAINING PROTEIN 39 HOMOLOG-RELATED"/>
    <property type="match status" value="1"/>
</dbReference>
<comment type="caution">
    <text evidence="2">The sequence shown here is derived from an EMBL/GenBank/DDBJ whole genome shotgun (WGS) entry which is preliminary data.</text>
</comment>
<reference evidence="2 3" key="1">
    <citation type="submission" date="2019-06" db="EMBL/GenBank/DDBJ databases">
        <title>Draft genome sequence of the filamentous fungus Phialemoniopsis curvata isolated from diesel fuel.</title>
        <authorList>
            <person name="Varaljay V.A."/>
            <person name="Lyon W.J."/>
            <person name="Crouch A.L."/>
            <person name="Drake C.E."/>
            <person name="Hollomon J.M."/>
            <person name="Nadeau L.J."/>
            <person name="Nunn H.S."/>
            <person name="Stevenson B.S."/>
            <person name="Bojanowski C.L."/>
            <person name="Crookes-Goodson W.J."/>
        </authorList>
    </citation>
    <scope>NUCLEOTIDE SEQUENCE [LARGE SCALE GENOMIC DNA]</scope>
    <source>
        <strain evidence="2 3">D216</strain>
    </source>
</reference>
<dbReference type="InParanoid" id="A0A507AN81"/>
<dbReference type="Pfam" id="PF06985">
    <property type="entry name" value="HET"/>
    <property type="match status" value="1"/>
</dbReference>
<organism evidence="2 3">
    <name type="scientific">Thyridium curvatum</name>
    <dbReference type="NCBI Taxonomy" id="1093900"/>
    <lineage>
        <taxon>Eukaryota</taxon>
        <taxon>Fungi</taxon>
        <taxon>Dikarya</taxon>
        <taxon>Ascomycota</taxon>
        <taxon>Pezizomycotina</taxon>
        <taxon>Sordariomycetes</taxon>
        <taxon>Sordariomycetidae</taxon>
        <taxon>Thyridiales</taxon>
        <taxon>Thyridiaceae</taxon>
        <taxon>Thyridium</taxon>
    </lineage>
</organism>
<dbReference type="EMBL" id="SKBQ01000081">
    <property type="protein sequence ID" value="TPX08086.1"/>
    <property type="molecule type" value="Genomic_DNA"/>
</dbReference>
<evidence type="ECO:0000313" key="3">
    <source>
        <dbReference type="Proteomes" id="UP000319257"/>
    </source>
</evidence>
<dbReference type="InterPro" id="IPR010730">
    <property type="entry name" value="HET"/>
</dbReference>
<name>A0A507AN81_9PEZI</name>
<protein>
    <recommendedName>
        <fullName evidence="1">Heterokaryon incompatibility domain-containing protein</fullName>
    </recommendedName>
</protein>
<evidence type="ECO:0000259" key="1">
    <source>
        <dbReference type="Pfam" id="PF06985"/>
    </source>
</evidence>
<accession>A0A507AN81</accession>
<proteinExistence type="predicted"/>
<dbReference type="InterPro" id="IPR052895">
    <property type="entry name" value="HetReg/Transcr_Mod"/>
</dbReference>
<dbReference type="GeneID" id="41977733"/>
<feature type="domain" description="Heterokaryon incompatibility" evidence="1">
    <location>
        <begin position="72"/>
        <end position="224"/>
    </location>
</feature>
<dbReference type="OrthoDB" id="2157530at2759"/>